<comment type="caution">
    <text evidence="2">The sequence shown here is derived from an EMBL/GenBank/DDBJ whole genome shotgun (WGS) entry which is preliminary data.</text>
</comment>
<accession>A0A7W9TTN7</accession>
<dbReference type="RefSeq" id="WP_183721541.1">
    <property type="nucleotide sequence ID" value="NZ_JACHBW010000002.1"/>
</dbReference>
<organism evidence="2 3">
    <name type="scientific">Paraburkholderia bannensis</name>
    <dbReference type="NCBI Taxonomy" id="765414"/>
    <lineage>
        <taxon>Bacteria</taxon>
        <taxon>Pseudomonadati</taxon>
        <taxon>Pseudomonadota</taxon>
        <taxon>Betaproteobacteria</taxon>
        <taxon>Burkholderiales</taxon>
        <taxon>Burkholderiaceae</taxon>
        <taxon>Paraburkholderia</taxon>
    </lineage>
</organism>
<feature type="compositionally biased region" description="Low complexity" evidence="1">
    <location>
        <begin position="15"/>
        <end position="32"/>
    </location>
</feature>
<sequence>MSAPGRQEMHRAAARKAAQAARPAYAPHALQAGGQAATAMEDSINAAGMRAGRAGAAA</sequence>
<evidence type="ECO:0000313" key="2">
    <source>
        <dbReference type="EMBL" id="MBB6100854.1"/>
    </source>
</evidence>
<dbReference type="AlphaFoldDB" id="A0A7W9TTN7"/>
<keyword evidence="3" id="KW-1185">Reference proteome</keyword>
<feature type="region of interest" description="Disordered" evidence="1">
    <location>
        <begin position="1"/>
        <end position="38"/>
    </location>
</feature>
<dbReference type="EMBL" id="JACHBW010000002">
    <property type="protein sequence ID" value="MBB6100854.1"/>
    <property type="molecule type" value="Genomic_DNA"/>
</dbReference>
<proteinExistence type="predicted"/>
<name>A0A7W9TTN7_9BURK</name>
<gene>
    <name evidence="2" type="ORF">F4827_000680</name>
</gene>
<evidence type="ECO:0000256" key="1">
    <source>
        <dbReference type="SAM" id="MobiDB-lite"/>
    </source>
</evidence>
<protein>
    <submittedName>
        <fullName evidence="2">Uncharacterized protein</fullName>
    </submittedName>
</protein>
<dbReference type="Proteomes" id="UP000571554">
    <property type="component" value="Unassembled WGS sequence"/>
</dbReference>
<evidence type="ECO:0000313" key="3">
    <source>
        <dbReference type="Proteomes" id="UP000571554"/>
    </source>
</evidence>
<reference evidence="2 3" key="1">
    <citation type="submission" date="2020-08" db="EMBL/GenBank/DDBJ databases">
        <title>Above-ground endophytic microbial communities from plants in different locations in the United States.</title>
        <authorList>
            <person name="Frank C."/>
        </authorList>
    </citation>
    <scope>NUCLEOTIDE SEQUENCE [LARGE SCALE GENOMIC DNA]</scope>
    <source>
        <strain evidence="2 3">WP4_2_2</strain>
    </source>
</reference>